<protein>
    <recommendedName>
        <fullName evidence="2">DUF4031 domain-containing protein</fullName>
    </recommendedName>
</protein>
<gene>
    <name evidence="3" type="ORF">SAMN06295885_1395</name>
</gene>
<evidence type="ECO:0000256" key="1">
    <source>
        <dbReference type="SAM" id="MobiDB-lite"/>
    </source>
</evidence>
<reference evidence="4" key="1">
    <citation type="submission" date="2017-04" db="EMBL/GenBank/DDBJ databases">
        <authorList>
            <person name="Varghese N."/>
            <person name="Submissions S."/>
        </authorList>
    </citation>
    <scope>NUCLEOTIDE SEQUENCE [LARGE SCALE GENOMIC DNA]</scope>
    <source>
        <strain evidence="4">VKM Ac-2121</strain>
    </source>
</reference>
<keyword evidence="4" id="KW-1185">Reference proteome</keyword>
<feature type="domain" description="DUF4031" evidence="2">
    <location>
        <begin position="3"/>
        <end position="77"/>
    </location>
</feature>
<organism evidence="3 4">
    <name type="scientific">Rathayibacter oskolensis</name>
    <dbReference type="NCBI Taxonomy" id="1891671"/>
    <lineage>
        <taxon>Bacteria</taxon>
        <taxon>Bacillati</taxon>
        <taxon>Actinomycetota</taxon>
        <taxon>Actinomycetes</taxon>
        <taxon>Micrococcales</taxon>
        <taxon>Microbacteriaceae</taxon>
        <taxon>Rathayibacter</taxon>
    </lineage>
</organism>
<evidence type="ECO:0000259" key="2">
    <source>
        <dbReference type="Pfam" id="PF13223"/>
    </source>
</evidence>
<dbReference type="RefSeq" id="WP_085475779.1">
    <property type="nucleotide sequence ID" value="NZ_FXBM01000001.1"/>
</dbReference>
<dbReference type="EMBL" id="FXBM01000001">
    <property type="protein sequence ID" value="SMH37703.1"/>
    <property type="molecule type" value="Genomic_DNA"/>
</dbReference>
<dbReference type="OrthoDB" id="9808993at2"/>
<dbReference type="Proteomes" id="UP000193711">
    <property type="component" value="Unassembled WGS sequence"/>
</dbReference>
<name>A0A1X7NIQ0_9MICO</name>
<accession>A0A1X7NIQ0</accession>
<proteinExistence type="predicted"/>
<dbReference type="Pfam" id="PF13223">
    <property type="entry name" value="DUF4031"/>
    <property type="match status" value="1"/>
</dbReference>
<sequence>MAILLDAARWPAHDTLWAHLVSDTSLEELHAFARRVGLPERSFDLDHYDVPEERRAALIAAGAVPVGARELVERLRDSGLRVKGRDRESERARRRLSPGAGPH</sequence>
<dbReference type="STRING" id="1891671.SAMN06295885_1395"/>
<feature type="compositionally biased region" description="Basic and acidic residues" evidence="1">
    <location>
        <begin position="81"/>
        <end position="91"/>
    </location>
</feature>
<dbReference type="AlphaFoldDB" id="A0A1X7NIQ0"/>
<dbReference type="InterPro" id="IPR025109">
    <property type="entry name" value="DUF4031"/>
</dbReference>
<evidence type="ECO:0000313" key="4">
    <source>
        <dbReference type="Proteomes" id="UP000193711"/>
    </source>
</evidence>
<feature type="region of interest" description="Disordered" evidence="1">
    <location>
        <begin position="81"/>
        <end position="103"/>
    </location>
</feature>
<evidence type="ECO:0000313" key="3">
    <source>
        <dbReference type="EMBL" id="SMH37703.1"/>
    </source>
</evidence>